<keyword evidence="3" id="KW-1185">Reference proteome</keyword>
<dbReference type="Pfam" id="PF05108">
    <property type="entry name" value="T7SS_ESX1_EccB"/>
    <property type="match status" value="1"/>
</dbReference>
<name>A0ABQ4F0E7_9ACTN</name>
<keyword evidence="1" id="KW-1133">Transmembrane helix</keyword>
<sequence>MLTRRDLIHSRQFLRGRLTAALIAQKPDPLDWPGRRLGGATLAALMVTVIALAAVGIYGKFFPSGNKRWQACDAVVIERETGTKYFCRTDLRTLYPVANYASARLLLSRPKDPYQVARASLTWPKGPQVGIAGAPDNLPDPKKLRTGAWAVCGLAARDAAGYPVPLTHVYAGWQPAGGSPLGSAAVLVVDPTGARHLIWYGRRHAIRDDAIVTNALRVAPNQAHPVTLAWLDVLPAGAPLGAVKVANRGRETAWRKGTKVGEVLLDPATQQHYLAKLNSVDRITALQARILLADPAYPGPANPALVGGTPLTVDGDLPTGGLLPTGPPPTVLPVVAGSAVCTWVADAGDGRTVTVGVPLVGNPDTATRPPATAAGVPLADHVAVEPGRGVVVLAKPTPDATGGTWLLVTDHGIAYPVPTTEVLGQLGYQATQAVSLPTGLMARIPHGPTLDPAAATRAPT</sequence>
<dbReference type="EMBL" id="BONX01000052">
    <property type="protein sequence ID" value="GIH00340.1"/>
    <property type="molecule type" value="Genomic_DNA"/>
</dbReference>
<dbReference type="NCBIfam" id="TIGR03919">
    <property type="entry name" value="T7SS_EccB"/>
    <property type="match status" value="1"/>
</dbReference>
<dbReference type="Proteomes" id="UP000621500">
    <property type="component" value="Unassembled WGS sequence"/>
</dbReference>
<dbReference type="Gene3D" id="3.30.2390.20">
    <property type="entry name" value="Type VII secretion system EccB, repeat 1 domain"/>
    <property type="match status" value="1"/>
</dbReference>
<dbReference type="RefSeq" id="WP_203861662.1">
    <property type="nucleotide sequence ID" value="NZ_BAAAZQ010000022.1"/>
</dbReference>
<keyword evidence="1" id="KW-0812">Transmembrane</keyword>
<proteinExistence type="predicted"/>
<feature type="transmembrane region" description="Helical" evidence="1">
    <location>
        <begin position="37"/>
        <end position="58"/>
    </location>
</feature>
<dbReference type="PANTHER" id="PTHR40765:SF2">
    <property type="entry name" value="ESX-2 SECRETION SYSTEM ATPASE ECCB2"/>
    <property type="match status" value="1"/>
</dbReference>
<evidence type="ECO:0000313" key="2">
    <source>
        <dbReference type="EMBL" id="GIH00340.1"/>
    </source>
</evidence>
<organism evidence="2 3">
    <name type="scientific">Plantactinospora mayteni</name>
    <dbReference type="NCBI Taxonomy" id="566021"/>
    <lineage>
        <taxon>Bacteria</taxon>
        <taxon>Bacillati</taxon>
        <taxon>Actinomycetota</taxon>
        <taxon>Actinomycetes</taxon>
        <taxon>Micromonosporales</taxon>
        <taxon>Micromonosporaceae</taxon>
        <taxon>Plantactinospora</taxon>
    </lineage>
</organism>
<evidence type="ECO:0000313" key="3">
    <source>
        <dbReference type="Proteomes" id="UP000621500"/>
    </source>
</evidence>
<dbReference type="InterPro" id="IPR044857">
    <property type="entry name" value="T7SS_EccB_R1"/>
</dbReference>
<keyword evidence="1" id="KW-0472">Membrane</keyword>
<protein>
    <submittedName>
        <fullName evidence="2">Type VII secretion protein EccB</fullName>
    </submittedName>
</protein>
<dbReference type="InterPro" id="IPR007795">
    <property type="entry name" value="T7SS_EccB"/>
</dbReference>
<accession>A0ABQ4F0E7</accession>
<dbReference type="PANTHER" id="PTHR40765">
    <property type="entry name" value="ESX-2 SECRETION SYSTEM ATPASE ECCB2"/>
    <property type="match status" value="1"/>
</dbReference>
<evidence type="ECO:0000256" key="1">
    <source>
        <dbReference type="SAM" id="Phobius"/>
    </source>
</evidence>
<gene>
    <name evidence="2" type="ORF">Pma05_69120</name>
</gene>
<comment type="caution">
    <text evidence="2">The sequence shown here is derived from an EMBL/GenBank/DDBJ whole genome shotgun (WGS) entry which is preliminary data.</text>
</comment>
<reference evidence="2 3" key="1">
    <citation type="submission" date="2021-01" db="EMBL/GenBank/DDBJ databases">
        <title>Whole genome shotgun sequence of Plantactinospora mayteni NBRC 109088.</title>
        <authorList>
            <person name="Komaki H."/>
            <person name="Tamura T."/>
        </authorList>
    </citation>
    <scope>NUCLEOTIDE SEQUENCE [LARGE SCALE GENOMIC DNA]</scope>
    <source>
        <strain evidence="2 3">NBRC 109088</strain>
    </source>
</reference>